<evidence type="ECO:0000256" key="5">
    <source>
        <dbReference type="ARBA" id="ARBA00022806"/>
    </source>
</evidence>
<dbReference type="SUPFAM" id="SSF57756">
    <property type="entry name" value="Retrovirus zinc finger-like domains"/>
    <property type="match status" value="1"/>
</dbReference>
<keyword evidence="8" id="KW-0863">Zinc-finger</keyword>
<dbReference type="InterPro" id="IPR001650">
    <property type="entry name" value="Helicase_C-like"/>
</dbReference>
<feature type="domain" description="Helicase ATP-binding" evidence="11">
    <location>
        <begin position="148"/>
        <end position="326"/>
    </location>
</feature>
<dbReference type="Pfam" id="PF26142">
    <property type="entry name" value="DD_DDX21-DDX50"/>
    <property type="match status" value="1"/>
</dbReference>
<dbReference type="Pfam" id="PF00270">
    <property type="entry name" value="DEAD"/>
    <property type="match status" value="1"/>
</dbReference>
<dbReference type="Pfam" id="PF00271">
    <property type="entry name" value="Helicase_C"/>
    <property type="match status" value="1"/>
</dbReference>
<dbReference type="PANTHER" id="PTHR47959:SF1">
    <property type="entry name" value="ATP-DEPENDENT RNA HELICASE DBPA"/>
    <property type="match status" value="1"/>
</dbReference>
<evidence type="ECO:0000259" key="12">
    <source>
        <dbReference type="PROSITE" id="PS51194"/>
    </source>
</evidence>
<evidence type="ECO:0000256" key="8">
    <source>
        <dbReference type="PROSITE-ProRule" id="PRU00047"/>
    </source>
</evidence>
<evidence type="ECO:0000256" key="4">
    <source>
        <dbReference type="ARBA" id="ARBA00022801"/>
    </source>
</evidence>
<dbReference type="InterPro" id="IPR044742">
    <property type="entry name" value="DEAD/DEAH_RhlB"/>
</dbReference>
<evidence type="ECO:0000256" key="7">
    <source>
        <dbReference type="ARBA" id="ARBA00022884"/>
    </source>
</evidence>
<keyword evidence="3" id="KW-0547">Nucleotide-binding</keyword>
<keyword evidence="6" id="KW-0067">ATP-binding</keyword>
<evidence type="ECO:0000256" key="9">
    <source>
        <dbReference type="SAM" id="MobiDB-lite"/>
    </source>
</evidence>
<dbReference type="EC" id="3.6.4.13" evidence="2"/>
<keyword evidence="8" id="KW-0862">Zinc</keyword>
<comment type="similarity">
    <text evidence="1">Belongs to the DEAD box helicase family. DDX21/DDX50 subfamily.</text>
</comment>
<feature type="compositionally biased region" description="Basic and acidic residues" evidence="9">
    <location>
        <begin position="726"/>
        <end position="745"/>
    </location>
</feature>
<evidence type="ECO:0000259" key="11">
    <source>
        <dbReference type="PROSITE" id="PS51192"/>
    </source>
</evidence>
<protein>
    <recommendedName>
        <fullName evidence="2">RNA helicase</fullName>
        <ecNumber evidence="2">3.6.4.13</ecNumber>
    </recommendedName>
</protein>
<reference evidence="13" key="1">
    <citation type="submission" date="2024-02" db="EMBL/GenBank/DDBJ databases">
        <authorList>
            <consortium name="ELIXIR-Norway"/>
            <consortium name="Elixir Norway"/>
        </authorList>
    </citation>
    <scope>NUCLEOTIDE SEQUENCE</scope>
</reference>
<dbReference type="InterPro" id="IPR050079">
    <property type="entry name" value="DEAD_box_RNA_helicase"/>
</dbReference>
<evidence type="ECO:0000259" key="10">
    <source>
        <dbReference type="PROSITE" id="PS50158"/>
    </source>
</evidence>
<evidence type="ECO:0000256" key="3">
    <source>
        <dbReference type="ARBA" id="ARBA00022741"/>
    </source>
</evidence>
<feature type="region of interest" description="Disordered" evidence="9">
    <location>
        <begin position="78"/>
        <end position="100"/>
    </location>
</feature>
<evidence type="ECO:0000313" key="14">
    <source>
        <dbReference type="Proteomes" id="UP001497512"/>
    </source>
</evidence>
<dbReference type="SUPFAM" id="SSF52540">
    <property type="entry name" value="P-loop containing nucleoside triphosphate hydrolases"/>
    <property type="match status" value="1"/>
</dbReference>
<dbReference type="InterPro" id="IPR059027">
    <property type="entry name" value="DD_DDX21-DDX50"/>
</dbReference>
<dbReference type="PROSITE" id="PS51192">
    <property type="entry name" value="HELICASE_ATP_BIND_1"/>
    <property type="match status" value="1"/>
</dbReference>
<keyword evidence="8" id="KW-0479">Metal-binding</keyword>
<dbReference type="CDD" id="cd12938">
    <property type="entry name" value="GUCT_Hera"/>
    <property type="match status" value="1"/>
</dbReference>
<feature type="compositionally biased region" description="Gly residues" evidence="9">
    <location>
        <begin position="665"/>
        <end position="675"/>
    </location>
</feature>
<keyword evidence="7" id="KW-0694">RNA-binding</keyword>
<evidence type="ECO:0000256" key="2">
    <source>
        <dbReference type="ARBA" id="ARBA00012552"/>
    </source>
</evidence>
<gene>
    <name evidence="13" type="ORF">CSSPTR1EN2_LOCUS13104</name>
</gene>
<dbReference type="SMART" id="SM00487">
    <property type="entry name" value="DEXDc"/>
    <property type="match status" value="1"/>
</dbReference>
<dbReference type="EMBL" id="OZ019894">
    <property type="protein sequence ID" value="CAK9215955.1"/>
    <property type="molecule type" value="Genomic_DNA"/>
</dbReference>
<feature type="compositionally biased region" description="Basic and acidic residues" evidence="9">
    <location>
        <begin position="676"/>
        <end position="716"/>
    </location>
</feature>
<dbReference type="InterPro" id="IPR027417">
    <property type="entry name" value="P-loop_NTPase"/>
</dbReference>
<dbReference type="Proteomes" id="UP001497512">
    <property type="component" value="Chromosome 2"/>
</dbReference>
<dbReference type="Gene3D" id="4.10.60.10">
    <property type="entry name" value="Zinc finger, CCHC-type"/>
    <property type="match status" value="1"/>
</dbReference>
<keyword evidence="14" id="KW-1185">Reference proteome</keyword>
<accession>A0ABP0U9J7</accession>
<dbReference type="PROSITE" id="PS51194">
    <property type="entry name" value="HELICASE_CTER"/>
    <property type="match status" value="1"/>
</dbReference>
<proteinExistence type="inferred from homology"/>
<dbReference type="PANTHER" id="PTHR47959">
    <property type="entry name" value="ATP-DEPENDENT RNA HELICASE RHLE-RELATED"/>
    <property type="match status" value="1"/>
</dbReference>
<sequence length="770" mass="83462">MTAVSTVAGVRAAGKMVPTTTTTATTLPVVRAVQRDGGVMQGDNKPWAAPRARIFPGAESATETSAVATDYATVPGGRSNLFGFSPSQGRVDSDEDSDEDGEVLRVDNESIDDEDQLAISNLGIPPGVVESLAKRGITQLFPIQRAVMDPAMQGRDLIARAKTGTGKTLAFGIPIIHNIVTENEVHRIVRRPGRAPRALVLAPTRELAKQVEREFMETAPMLATVCVYGGVSITMQQRQLERGVDIAVGTPGRIQDLIDRRVLDLHDIRHFVLDEADQMLAVGFEEDVERILEQMPRNRQGMLFSATMPTWVKKLARKYLKDPLTIDLVGETDEKLAEGIKLYALSTGQSAKRSILNDLIAVYAKGGKSIVFTQTKRDADDVAFALGRVVGCEALHGDITQSQREKTLNGFREGRFSVLVATDVAARGLDIPNVDLVIHYEIPNDPETFVHRSGRTGRAGKEGSAILMFTDSQLRTMRLIERDIGCKFERIGAPHMDDVLRASGEQATQLIKRVHPELTDVFMQTAETLLADQGPSALAAALAHLSGFTQPPASRSLLTHEEGLTTLRLVRMSSSQPLGPRVVMGVLSDIWQAAADNVGKIRVIDDPKVAGAVFDLPEDIAKELLSKPLPPGDVIDAPKKLPRLDEGDFGGRGRTGDMYGRFSQQGGGRFSGGRGSLDRGGRPGGRGIDRFVGRSGGDRFSDRTVSRGGGHPDDWSRGSPSSGSRFADEDRFSRSPSGRSDRSFDRGTFSGTCFVCNQPGHRASDCPQRR</sequence>
<organism evidence="13 14">
    <name type="scientific">Sphagnum troendelagicum</name>
    <dbReference type="NCBI Taxonomy" id="128251"/>
    <lineage>
        <taxon>Eukaryota</taxon>
        <taxon>Viridiplantae</taxon>
        <taxon>Streptophyta</taxon>
        <taxon>Embryophyta</taxon>
        <taxon>Bryophyta</taxon>
        <taxon>Sphagnophytina</taxon>
        <taxon>Sphagnopsida</taxon>
        <taxon>Sphagnales</taxon>
        <taxon>Sphagnaceae</taxon>
        <taxon>Sphagnum</taxon>
    </lineage>
</organism>
<dbReference type="Pfam" id="PF08152">
    <property type="entry name" value="GUCT"/>
    <property type="match status" value="1"/>
</dbReference>
<dbReference type="InterPro" id="IPR001878">
    <property type="entry name" value="Znf_CCHC"/>
</dbReference>
<dbReference type="PROSITE" id="PS50158">
    <property type="entry name" value="ZF_CCHC"/>
    <property type="match status" value="1"/>
</dbReference>
<dbReference type="Gene3D" id="3.40.50.300">
    <property type="entry name" value="P-loop containing nucleotide triphosphate hydrolases"/>
    <property type="match status" value="2"/>
</dbReference>
<keyword evidence="5" id="KW-0347">Helicase</keyword>
<dbReference type="InterPro" id="IPR012562">
    <property type="entry name" value="GUCT"/>
</dbReference>
<dbReference type="Pfam" id="PF00098">
    <property type="entry name" value="zf-CCHC"/>
    <property type="match status" value="1"/>
</dbReference>
<keyword evidence="4" id="KW-0378">Hydrolase</keyword>
<evidence type="ECO:0000256" key="6">
    <source>
        <dbReference type="ARBA" id="ARBA00022840"/>
    </source>
</evidence>
<dbReference type="SMART" id="SM00343">
    <property type="entry name" value="ZnF_C2HC"/>
    <property type="match status" value="1"/>
</dbReference>
<dbReference type="CDD" id="cd18787">
    <property type="entry name" value="SF2_C_DEAD"/>
    <property type="match status" value="1"/>
</dbReference>
<dbReference type="InterPro" id="IPR014001">
    <property type="entry name" value="Helicase_ATP-bd"/>
</dbReference>
<feature type="domain" description="CCHC-type" evidence="10">
    <location>
        <begin position="753"/>
        <end position="768"/>
    </location>
</feature>
<feature type="compositionally biased region" description="Basic and acidic residues" evidence="9">
    <location>
        <begin position="636"/>
        <end position="655"/>
    </location>
</feature>
<dbReference type="InterPro" id="IPR011545">
    <property type="entry name" value="DEAD/DEAH_box_helicase_dom"/>
</dbReference>
<feature type="domain" description="Helicase C-terminal" evidence="12">
    <location>
        <begin position="355"/>
        <end position="500"/>
    </location>
</feature>
<name>A0ABP0U9J7_9BRYO</name>
<feature type="region of interest" description="Disordered" evidence="9">
    <location>
        <begin position="636"/>
        <end position="770"/>
    </location>
</feature>
<evidence type="ECO:0000313" key="13">
    <source>
        <dbReference type="EMBL" id="CAK9215955.1"/>
    </source>
</evidence>
<dbReference type="InterPro" id="IPR036875">
    <property type="entry name" value="Znf_CCHC_sf"/>
</dbReference>
<evidence type="ECO:0000256" key="1">
    <source>
        <dbReference type="ARBA" id="ARBA00006517"/>
    </source>
</evidence>
<dbReference type="SMART" id="SM00490">
    <property type="entry name" value="HELICc"/>
    <property type="match status" value="1"/>
</dbReference>
<dbReference type="CDD" id="cd00268">
    <property type="entry name" value="DEADc"/>
    <property type="match status" value="1"/>
</dbReference>